<dbReference type="GO" id="GO:0004553">
    <property type="term" value="F:hydrolase activity, hydrolyzing O-glycosyl compounds"/>
    <property type="evidence" value="ECO:0007669"/>
    <property type="project" value="InterPro"/>
</dbReference>
<dbReference type="KEGG" id="cben:EG339_15155"/>
<evidence type="ECO:0000256" key="6">
    <source>
        <dbReference type="RuleBase" id="RU361187"/>
    </source>
</evidence>
<accession>A0A3G6T9B7</accession>
<feature type="chain" id="PRO_5018312734" evidence="7">
    <location>
        <begin position="32"/>
        <end position="572"/>
    </location>
</feature>
<sequence length="572" mass="63981">MKKSLMNPVFLRNKTHVIAVAALLSISNLSAQTFSDFSYRGNDKIYNDNPLKPDEFYSPILQGCYPDPSITKKGEDYYLVNSSFSMFPGVPIFTSKDLVNWKQVGHVLDRPSQLKVEKGGVSHGIYAPDIKYNKHNDTFYMITTQIAGGIGNMVVKTKDPAKGWSEVQKLNFDGIDPAIFFDDDGKAYIVHNDAPPQGTEQYQGHRVIKMWDYDLEKDQVVAGSDRIIVNGGVDLSQKPIWIEGPHIYKKNGKYYLMCAEGGTGGNHSEVIFMADSPKGPFVPAKNNPILTQRYFPRDRKEKVDWAGHADLVEGPNGQWYGVFLAIRPNVNNRVTKGRETFILPVDWSGTYPVFQNGLVPMKPKLKLPAGVQNQTGQNGFFPNGNFTYNDKLTDKNLDFRWIAMRGPRENFITATKNGVKVNPMETNIKALAPISSLFHRLQHEDFETSVTLDYKPRSEKELAGITLYQSETFNYVFGITKKDKDFYIVLERTEKGQSKLIASEKISLSKPVKLQVVADKDEHSFNYSLDGKSYKNLGGPVSGDILSTDVAGGFTGSLIGLYSTSSNDIIPN</sequence>
<dbReference type="EMBL" id="CP033932">
    <property type="protein sequence ID" value="AZB25832.1"/>
    <property type="molecule type" value="Genomic_DNA"/>
</dbReference>
<organism evidence="9 10">
    <name type="scientific">Chryseobacterium bernardetii</name>
    <dbReference type="NCBI Taxonomy" id="1241978"/>
    <lineage>
        <taxon>Bacteria</taxon>
        <taxon>Pseudomonadati</taxon>
        <taxon>Bacteroidota</taxon>
        <taxon>Flavobacteriia</taxon>
        <taxon>Flavobacteriales</taxon>
        <taxon>Weeksellaceae</taxon>
        <taxon>Chryseobacterium group</taxon>
        <taxon>Chryseobacterium</taxon>
    </lineage>
</organism>
<dbReference type="RefSeq" id="WP_123870784.1">
    <property type="nucleotide sequence ID" value="NZ_CP033932.1"/>
</dbReference>
<dbReference type="InterPro" id="IPR013320">
    <property type="entry name" value="ConA-like_dom_sf"/>
</dbReference>
<dbReference type="InterPro" id="IPR041542">
    <property type="entry name" value="GH43_C2"/>
</dbReference>
<keyword evidence="7" id="KW-0732">Signal</keyword>
<evidence type="ECO:0000256" key="2">
    <source>
        <dbReference type="ARBA" id="ARBA00022801"/>
    </source>
</evidence>
<dbReference type="GeneID" id="99066148"/>
<dbReference type="CDD" id="cd18617">
    <property type="entry name" value="GH43_XynB-like"/>
    <property type="match status" value="1"/>
</dbReference>
<dbReference type="InterPro" id="IPR051795">
    <property type="entry name" value="Glycosyl_Hydrlase_43"/>
</dbReference>
<evidence type="ECO:0000256" key="1">
    <source>
        <dbReference type="ARBA" id="ARBA00009865"/>
    </source>
</evidence>
<reference evidence="10" key="1">
    <citation type="submission" date="2018-11" db="EMBL/GenBank/DDBJ databases">
        <title>Proposal to divide the Flavobacteriaceae and reorganize its genera based on Amino Acid Identity values calculated from whole genome sequences.</title>
        <authorList>
            <person name="Nicholson A.C."/>
            <person name="Gulvik C.A."/>
            <person name="Whitney A.M."/>
            <person name="Humrighouse B.W."/>
            <person name="Bell M."/>
            <person name="Holmes B."/>
            <person name="Steigerwalt A.G."/>
            <person name="Villarma A."/>
            <person name="Sheth M."/>
            <person name="Batra D."/>
            <person name="Pryor J."/>
            <person name="Bernardet J.-F."/>
            <person name="Hugo C."/>
            <person name="Kampfer P."/>
            <person name="Newman J."/>
            <person name="McQuiston J.R."/>
        </authorList>
    </citation>
    <scope>NUCLEOTIDE SEQUENCE [LARGE SCALE GENOMIC DNA]</scope>
    <source>
        <strain evidence="10">G0229</strain>
    </source>
</reference>
<dbReference type="Proteomes" id="UP000271193">
    <property type="component" value="Chromosome"/>
</dbReference>
<dbReference type="InterPro" id="IPR023296">
    <property type="entry name" value="Glyco_hydro_beta-prop_sf"/>
</dbReference>
<comment type="similarity">
    <text evidence="1 6">Belongs to the glycosyl hydrolase 43 family.</text>
</comment>
<dbReference type="PANTHER" id="PTHR42812:SF12">
    <property type="entry name" value="BETA-XYLOSIDASE-RELATED"/>
    <property type="match status" value="1"/>
</dbReference>
<keyword evidence="3 6" id="KW-0326">Glycosidase</keyword>
<evidence type="ECO:0000259" key="8">
    <source>
        <dbReference type="Pfam" id="PF17851"/>
    </source>
</evidence>
<dbReference type="Gene3D" id="2.115.10.20">
    <property type="entry name" value="Glycosyl hydrolase domain, family 43"/>
    <property type="match status" value="1"/>
</dbReference>
<feature type="site" description="Important for catalytic activity, responsible for pKa modulation of the active site Glu and correct orientation of both the proton donor and substrate" evidence="5">
    <location>
        <position position="176"/>
    </location>
</feature>
<evidence type="ECO:0000256" key="3">
    <source>
        <dbReference type="ARBA" id="ARBA00023295"/>
    </source>
</evidence>
<proteinExistence type="inferred from homology"/>
<evidence type="ECO:0000256" key="5">
    <source>
        <dbReference type="PIRSR" id="PIRSR606710-2"/>
    </source>
</evidence>
<keyword evidence="10" id="KW-1185">Reference proteome</keyword>
<dbReference type="AlphaFoldDB" id="A0A3G6T9B7"/>
<protein>
    <submittedName>
        <fullName evidence="9">Glycoside hydrolase family 43 protein</fullName>
    </submittedName>
</protein>
<dbReference type="SUPFAM" id="SSF75005">
    <property type="entry name" value="Arabinanase/levansucrase/invertase"/>
    <property type="match status" value="1"/>
</dbReference>
<evidence type="ECO:0000256" key="4">
    <source>
        <dbReference type="PIRSR" id="PIRSR606710-1"/>
    </source>
</evidence>
<evidence type="ECO:0000313" key="9">
    <source>
        <dbReference type="EMBL" id="AZB25832.1"/>
    </source>
</evidence>
<name>A0A3G6T9B7_9FLAO</name>
<gene>
    <name evidence="9" type="ORF">EG339_15155</name>
</gene>
<feature type="active site" description="Proton acceptor" evidence="4">
    <location>
        <position position="67"/>
    </location>
</feature>
<dbReference type="Pfam" id="PF04616">
    <property type="entry name" value="Glyco_hydro_43"/>
    <property type="match status" value="1"/>
</dbReference>
<evidence type="ECO:0000313" key="10">
    <source>
        <dbReference type="Proteomes" id="UP000271193"/>
    </source>
</evidence>
<feature type="signal peptide" evidence="7">
    <location>
        <begin position="1"/>
        <end position="31"/>
    </location>
</feature>
<dbReference type="InterPro" id="IPR006710">
    <property type="entry name" value="Glyco_hydro_43"/>
</dbReference>
<evidence type="ECO:0000256" key="7">
    <source>
        <dbReference type="SAM" id="SignalP"/>
    </source>
</evidence>
<dbReference type="Pfam" id="PF17851">
    <property type="entry name" value="GH43_C2"/>
    <property type="match status" value="1"/>
</dbReference>
<dbReference type="GO" id="GO:0005975">
    <property type="term" value="P:carbohydrate metabolic process"/>
    <property type="evidence" value="ECO:0007669"/>
    <property type="project" value="InterPro"/>
</dbReference>
<keyword evidence="2 6" id="KW-0378">Hydrolase</keyword>
<dbReference type="Gene3D" id="2.60.120.200">
    <property type="match status" value="1"/>
</dbReference>
<feature type="domain" description="Beta-xylosidase C-terminal Concanavalin A-like" evidence="8">
    <location>
        <begin position="393"/>
        <end position="566"/>
    </location>
</feature>
<dbReference type="PANTHER" id="PTHR42812">
    <property type="entry name" value="BETA-XYLOSIDASE"/>
    <property type="match status" value="1"/>
</dbReference>
<dbReference type="SUPFAM" id="SSF49899">
    <property type="entry name" value="Concanavalin A-like lectins/glucanases"/>
    <property type="match status" value="1"/>
</dbReference>
<feature type="active site" description="Proton donor" evidence="4">
    <location>
        <position position="243"/>
    </location>
</feature>